<dbReference type="EMBL" id="CP004154">
    <property type="protein sequence ID" value="AHH04077.1"/>
    <property type="molecule type" value="Genomic_DNA"/>
</dbReference>
<organism evidence="1">
    <name type="scientific">Borrelia nietonii YOR</name>
    <dbReference type="NCBI Taxonomy" id="1293576"/>
    <lineage>
        <taxon>Bacteria</taxon>
        <taxon>Pseudomonadati</taxon>
        <taxon>Spirochaetota</taxon>
        <taxon>Spirochaetia</taxon>
        <taxon>Spirochaetales</taxon>
        <taxon>Borreliaceae</taxon>
        <taxon>Borrelia</taxon>
        <taxon>Borrelia nietonii</taxon>
    </lineage>
</organism>
<gene>
    <name evidence="1" type="ORF">BHY_1126</name>
</gene>
<accession>W5SAU2</accession>
<proteinExistence type="predicted"/>
<dbReference type="HOGENOM" id="CLU_3380834_0_0_12"/>
<dbReference type="AlphaFoldDB" id="W5SAU2"/>
<evidence type="ECO:0000313" key="1">
    <source>
        <dbReference type="EMBL" id="AHH04077.1"/>
    </source>
</evidence>
<geneLocation type="plasmid" evidence="1">
    <name>unnamed</name>
</geneLocation>
<reference evidence="1" key="1">
    <citation type="submission" date="2013-02" db="EMBL/GenBank/DDBJ databases">
        <title>Comparative genomics of Borrelia species.</title>
        <authorList>
            <person name="Schwan T.G."/>
            <person name="Raffel S.J."/>
            <person name="Porcella S.F."/>
        </authorList>
    </citation>
    <scope>NUCLEOTIDE SEQUENCE</scope>
    <source>
        <strain evidence="1">YOR</strain>
        <plasmid evidence="1">unnamed</plasmid>
    </source>
</reference>
<name>W5SAU2_9SPIR</name>
<protein>
    <submittedName>
        <fullName evidence="1">Uncharacterized protein</fullName>
    </submittedName>
</protein>
<keyword evidence="1" id="KW-0614">Plasmid</keyword>
<sequence>MIFLCNNLQGIGHLQIISCNLSTIFNINFVKKI</sequence>